<evidence type="ECO:0000256" key="1">
    <source>
        <dbReference type="ARBA" id="ARBA00023015"/>
    </source>
</evidence>
<keyword evidence="2" id="KW-0238">DNA-binding</keyword>
<dbReference type="InterPro" id="IPR018060">
    <property type="entry name" value="HTH_AraC"/>
</dbReference>
<keyword evidence="1" id="KW-0805">Transcription regulation</keyword>
<dbReference type="GO" id="GO:0003700">
    <property type="term" value="F:DNA-binding transcription factor activity"/>
    <property type="evidence" value="ECO:0007669"/>
    <property type="project" value="InterPro"/>
</dbReference>
<dbReference type="SUPFAM" id="SSF46689">
    <property type="entry name" value="Homeodomain-like"/>
    <property type="match status" value="1"/>
</dbReference>
<dbReference type="AlphaFoldDB" id="A0A916J9P9"/>
<dbReference type="EMBL" id="CAJRAF010000002">
    <property type="protein sequence ID" value="CAG4997664.1"/>
    <property type="molecule type" value="Genomic_DNA"/>
</dbReference>
<dbReference type="InterPro" id="IPR009057">
    <property type="entry name" value="Homeodomain-like_sf"/>
</dbReference>
<comment type="caution">
    <text evidence="5">The sequence shown here is derived from an EMBL/GenBank/DDBJ whole genome shotgun (WGS) entry which is preliminary data.</text>
</comment>
<keyword evidence="3" id="KW-0804">Transcription</keyword>
<evidence type="ECO:0000256" key="3">
    <source>
        <dbReference type="ARBA" id="ARBA00023163"/>
    </source>
</evidence>
<dbReference type="PANTHER" id="PTHR43280">
    <property type="entry name" value="ARAC-FAMILY TRANSCRIPTIONAL REGULATOR"/>
    <property type="match status" value="1"/>
</dbReference>
<dbReference type="Gene3D" id="1.10.10.60">
    <property type="entry name" value="Homeodomain-like"/>
    <property type="match status" value="1"/>
</dbReference>
<evidence type="ECO:0000313" key="6">
    <source>
        <dbReference type="Proteomes" id="UP000680038"/>
    </source>
</evidence>
<dbReference type="SMART" id="SM00342">
    <property type="entry name" value="HTH_ARAC"/>
    <property type="match status" value="1"/>
</dbReference>
<evidence type="ECO:0000259" key="4">
    <source>
        <dbReference type="PROSITE" id="PS01124"/>
    </source>
</evidence>
<accession>A0A916J9P9</accession>
<protein>
    <submittedName>
        <fullName evidence="5">HTH-type transcriptional activator RhaR</fullName>
    </submittedName>
</protein>
<gene>
    <name evidence="5" type="primary">rhaR_8</name>
    <name evidence="5" type="ORF">DYBT9275_01827</name>
</gene>
<dbReference type="PANTHER" id="PTHR43280:SF2">
    <property type="entry name" value="HTH-TYPE TRANSCRIPTIONAL REGULATOR EXSA"/>
    <property type="match status" value="1"/>
</dbReference>
<feature type="domain" description="HTH araC/xylS-type" evidence="4">
    <location>
        <begin position="53"/>
        <end position="155"/>
    </location>
</feature>
<dbReference type="GO" id="GO:0043565">
    <property type="term" value="F:sequence-specific DNA binding"/>
    <property type="evidence" value="ECO:0007669"/>
    <property type="project" value="InterPro"/>
</dbReference>
<dbReference type="Proteomes" id="UP000680038">
    <property type="component" value="Unassembled WGS sequence"/>
</dbReference>
<name>A0A916J9P9_9BACT</name>
<dbReference type="PROSITE" id="PS01124">
    <property type="entry name" value="HTH_ARAC_FAMILY_2"/>
    <property type="match status" value="1"/>
</dbReference>
<evidence type="ECO:0000256" key="2">
    <source>
        <dbReference type="ARBA" id="ARBA00023125"/>
    </source>
</evidence>
<dbReference type="RefSeq" id="WP_215238522.1">
    <property type="nucleotide sequence ID" value="NZ_CAJRAF010000002.1"/>
</dbReference>
<organism evidence="5 6">
    <name type="scientific">Dyadobacter helix</name>
    <dbReference type="NCBI Taxonomy" id="2822344"/>
    <lineage>
        <taxon>Bacteria</taxon>
        <taxon>Pseudomonadati</taxon>
        <taxon>Bacteroidota</taxon>
        <taxon>Cytophagia</taxon>
        <taxon>Cytophagales</taxon>
        <taxon>Spirosomataceae</taxon>
        <taxon>Dyadobacter</taxon>
    </lineage>
</organism>
<dbReference type="Pfam" id="PF12833">
    <property type="entry name" value="HTH_18"/>
    <property type="match status" value="1"/>
</dbReference>
<evidence type="ECO:0000313" key="5">
    <source>
        <dbReference type="EMBL" id="CAG4997664.1"/>
    </source>
</evidence>
<proteinExistence type="predicted"/>
<keyword evidence="6" id="KW-1185">Reference proteome</keyword>
<sequence>MLFWAAHNFRQREAASERIEKFSAVSGSGITVALVVSQYLEQSASSGTLARFESITKAFRKILERDFITVKKPAEYAQALNISTAYLNECVKNTTGHSVSYHIQERIILEAKRLLYHSNQSVKEIAAELGYDDYPYFSRLFSKVTGHTALSFRKKNRD</sequence>
<reference evidence="5" key="1">
    <citation type="submission" date="2021-04" db="EMBL/GenBank/DDBJ databases">
        <authorList>
            <person name="Rodrigo-Torres L."/>
            <person name="Arahal R. D."/>
            <person name="Lucena T."/>
        </authorList>
    </citation>
    <scope>NUCLEOTIDE SEQUENCE</scope>
    <source>
        <strain evidence="5">CECT 9275</strain>
    </source>
</reference>